<proteinExistence type="predicted"/>
<accession>A0A0C3E5H0</accession>
<name>A0A0C3E5H0_9AGAM</name>
<organism evidence="2 3">
    <name type="scientific">Scleroderma citrinum Foug A</name>
    <dbReference type="NCBI Taxonomy" id="1036808"/>
    <lineage>
        <taxon>Eukaryota</taxon>
        <taxon>Fungi</taxon>
        <taxon>Dikarya</taxon>
        <taxon>Basidiomycota</taxon>
        <taxon>Agaricomycotina</taxon>
        <taxon>Agaricomycetes</taxon>
        <taxon>Agaricomycetidae</taxon>
        <taxon>Boletales</taxon>
        <taxon>Sclerodermatineae</taxon>
        <taxon>Sclerodermataceae</taxon>
        <taxon>Scleroderma</taxon>
    </lineage>
</organism>
<evidence type="ECO:0000256" key="1">
    <source>
        <dbReference type="SAM" id="MobiDB-lite"/>
    </source>
</evidence>
<dbReference type="HOGENOM" id="CLU_031736_0_0_1"/>
<reference evidence="3" key="2">
    <citation type="submission" date="2015-01" db="EMBL/GenBank/DDBJ databases">
        <title>Evolutionary Origins and Diversification of the Mycorrhizal Mutualists.</title>
        <authorList>
            <consortium name="DOE Joint Genome Institute"/>
            <consortium name="Mycorrhizal Genomics Consortium"/>
            <person name="Kohler A."/>
            <person name="Kuo A."/>
            <person name="Nagy L.G."/>
            <person name="Floudas D."/>
            <person name="Copeland A."/>
            <person name="Barry K.W."/>
            <person name="Cichocki N."/>
            <person name="Veneault-Fourrey C."/>
            <person name="LaButti K."/>
            <person name="Lindquist E.A."/>
            <person name="Lipzen A."/>
            <person name="Lundell T."/>
            <person name="Morin E."/>
            <person name="Murat C."/>
            <person name="Riley R."/>
            <person name="Ohm R."/>
            <person name="Sun H."/>
            <person name="Tunlid A."/>
            <person name="Henrissat B."/>
            <person name="Grigoriev I.V."/>
            <person name="Hibbett D.S."/>
            <person name="Martin F."/>
        </authorList>
    </citation>
    <scope>NUCLEOTIDE SEQUENCE [LARGE SCALE GENOMIC DNA]</scope>
    <source>
        <strain evidence="3">Foug A</strain>
    </source>
</reference>
<dbReference type="EMBL" id="KN822036">
    <property type="protein sequence ID" value="KIM63286.1"/>
    <property type="molecule type" value="Genomic_DNA"/>
</dbReference>
<feature type="compositionally biased region" description="Polar residues" evidence="1">
    <location>
        <begin position="84"/>
        <end position="109"/>
    </location>
</feature>
<sequence length="363" mass="40467">MSIMEGVVKSCGISTEHLPMEHILVKVQRMESVLKMINNHSRAQQAKSSYVDNCMKEGSSSGNSDGGNKYFCRGNVLYKKALSNARQQQEDGQWPQGNRDTGHTSSNNKGKGRPKKQNKARLFMAEVQDTDTDGEQDNAAQDIDKPGLSLSSDDDKDQVNGPQYSSDNEDIIEIYDDDDNSDREPVACLGRMSTRDSSDEEVMYYSYMNIAESDSAKFSEFEGNDVHKDSLDECEGVCCTVLETGDLRSHEQSCNGGVSITDLLEVPALGQEHEQLDAPQEMAREVAAEGISSWGVINVMERFAMLETNASPRWDWSEHFGFTHCSECQLCHLHQRHIITSELEEDPGLAEVWAFPGWNACRA</sequence>
<feature type="region of interest" description="Disordered" evidence="1">
    <location>
        <begin position="83"/>
        <end position="170"/>
    </location>
</feature>
<protein>
    <submittedName>
        <fullName evidence="2">Uncharacterized protein</fullName>
    </submittedName>
</protein>
<feature type="compositionally biased region" description="Basic residues" evidence="1">
    <location>
        <begin position="110"/>
        <end position="119"/>
    </location>
</feature>
<dbReference type="Proteomes" id="UP000053989">
    <property type="component" value="Unassembled WGS sequence"/>
</dbReference>
<dbReference type="InParanoid" id="A0A0C3E5H0"/>
<reference evidence="2 3" key="1">
    <citation type="submission" date="2014-04" db="EMBL/GenBank/DDBJ databases">
        <authorList>
            <consortium name="DOE Joint Genome Institute"/>
            <person name="Kuo A."/>
            <person name="Kohler A."/>
            <person name="Nagy L.G."/>
            <person name="Floudas D."/>
            <person name="Copeland A."/>
            <person name="Barry K.W."/>
            <person name="Cichocki N."/>
            <person name="Veneault-Fourrey C."/>
            <person name="LaButti K."/>
            <person name="Lindquist E.A."/>
            <person name="Lipzen A."/>
            <person name="Lundell T."/>
            <person name="Morin E."/>
            <person name="Murat C."/>
            <person name="Sun H."/>
            <person name="Tunlid A."/>
            <person name="Henrissat B."/>
            <person name="Grigoriev I.V."/>
            <person name="Hibbett D.S."/>
            <person name="Martin F."/>
            <person name="Nordberg H.P."/>
            <person name="Cantor M.N."/>
            <person name="Hua S.X."/>
        </authorList>
    </citation>
    <scope>NUCLEOTIDE SEQUENCE [LARGE SCALE GENOMIC DNA]</scope>
    <source>
        <strain evidence="2 3">Foug A</strain>
    </source>
</reference>
<dbReference type="AlphaFoldDB" id="A0A0C3E5H0"/>
<evidence type="ECO:0000313" key="2">
    <source>
        <dbReference type="EMBL" id="KIM63286.1"/>
    </source>
</evidence>
<dbReference type="STRING" id="1036808.A0A0C3E5H0"/>
<keyword evidence="3" id="KW-1185">Reference proteome</keyword>
<gene>
    <name evidence="2" type="ORF">SCLCIDRAFT_24413</name>
</gene>
<evidence type="ECO:0000313" key="3">
    <source>
        <dbReference type="Proteomes" id="UP000053989"/>
    </source>
</evidence>